<protein>
    <submittedName>
        <fullName evidence="1">Uncharacterized protein</fullName>
    </submittedName>
</protein>
<gene>
    <name evidence="1" type="ORF">GCM10011322_40480</name>
</gene>
<dbReference type="RefSeq" id="WP_188915085.1">
    <property type="nucleotide sequence ID" value="NZ_BMMF01000014.1"/>
</dbReference>
<dbReference type="EMBL" id="BMMF01000014">
    <property type="protein sequence ID" value="GGK49345.1"/>
    <property type="molecule type" value="Genomic_DNA"/>
</dbReference>
<comment type="caution">
    <text evidence="1">The sequence shown here is derived from an EMBL/GenBank/DDBJ whole genome shotgun (WGS) entry which is preliminary data.</text>
</comment>
<reference evidence="1 2" key="1">
    <citation type="journal article" date="2014" name="Int. J. Syst. Evol. Microbiol.">
        <title>Complete genome sequence of Corynebacterium casei LMG S-19264T (=DSM 44701T), isolated from a smear-ripened cheese.</title>
        <authorList>
            <consortium name="US DOE Joint Genome Institute (JGI-PGF)"/>
            <person name="Walter F."/>
            <person name="Albersmeier A."/>
            <person name="Kalinowski J."/>
            <person name="Ruckert C."/>
        </authorList>
    </citation>
    <scope>NUCLEOTIDE SEQUENCE [LARGE SCALE GENOMIC DNA]</scope>
    <source>
        <strain evidence="1 2">CGMCC 1.9161</strain>
    </source>
</reference>
<keyword evidence="2" id="KW-1185">Reference proteome</keyword>
<dbReference type="AlphaFoldDB" id="A0A917QFU4"/>
<sequence length="105" mass="11549">MVLDAAARTAILTVTEKQEPAMSYTVTWRVVGPDGGTVEDDVFPDAFARHEDALAFVLDKLSMFPRLGFDRERGFWGRGAGGDRALETRFCVTEVPAFSPAVPRD</sequence>
<evidence type="ECO:0000313" key="2">
    <source>
        <dbReference type="Proteomes" id="UP000600449"/>
    </source>
</evidence>
<name>A0A917QFU4_9HYPH</name>
<evidence type="ECO:0000313" key="1">
    <source>
        <dbReference type="EMBL" id="GGK49345.1"/>
    </source>
</evidence>
<accession>A0A917QFU4</accession>
<proteinExistence type="predicted"/>
<organism evidence="1 2">
    <name type="scientific">Salinarimonas ramus</name>
    <dbReference type="NCBI Taxonomy" id="690164"/>
    <lineage>
        <taxon>Bacteria</taxon>
        <taxon>Pseudomonadati</taxon>
        <taxon>Pseudomonadota</taxon>
        <taxon>Alphaproteobacteria</taxon>
        <taxon>Hyphomicrobiales</taxon>
        <taxon>Salinarimonadaceae</taxon>
        <taxon>Salinarimonas</taxon>
    </lineage>
</organism>
<dbReference type="Proteomes" id="UP000600449">
    <property type="component" value="Unassembled WGS sequence"/>
</dbReference>